<dbReference type="GO" id="GO:0032968">
    <property type="term" value="P:positive regulation of transcription elongation by RNA polymerase II"/>
    <property type="evidence" value="ECO:0007669"/>
    <property type="project" value="TreeGrafter"/>
</dbReference>
<feature type="compositionally biased region" description="Low complexity" evidence="3">
    <location>
        <begin position="315"/>
        <end position="324"/>
    </location>
</feature>
<evidence type="ECO:0000313" key="5">
    <source>
        <dbReference type="RefSeq" id="XP_025774738.1"/>
    </source>
</evidence>
<feature type="region of interest" description="Disordered" evidence="3">
    <location>
        <begin position="541"/>
        <end position="605"/>
    </location>
</feature>
<evidence type="ECO:0000256" key="1">
    <source>
        <dbReference type="ARBA" id="ARBA00010903"/>
    </source>
</evidence>
<name>A0A6P6HH29_PUMCO</name>
<feature type="region of interest" description="Disordered" evidence="3">
    <location>
        <begin position="486"/>
        <end position="522"/>
    </location>
</feature>
<feature type="compositionally biased region" description="Basic and acidic residues" evidence="3">
    <location>
        <begin position="224"/>
        <end position="284"/>
    </location>
</feature>
<dbReference type="GO" id="GO:1990269">
    <property type="term" value="F:RNA polymerase II C-terminal domain phosphoserine binding"/>
    <property type="evidence" value="ECO:0007669"/>
    <property type="project" value="TreeGrafter"/>
</dbReference>
<dbReference type="GeneID" id="112855326"/>
<dbReference type="RefSeq" id="XP_025774738.1">
    <property type="nucleotide sequence ID" value="XM_025918953.1"/>
</dbReference>
<dbReference type="GO" id="GO:0016593">
    <property type="term" value="C:Cdc73/Paf1 complex"/>
    <property type="evidence" value="ECO:0007669"/>
    <property type="project" value="InterPro"/>
</dbReference>
<feature type="compositionally biased region" description="Basic and acidic residues" evidence="3">
    <location>
        <begin position="575"/>
        <end position="587"/>
    </location>
</feature>
<sequence>MADMEDLFGSDADSDAERKDSDSGSDSDSDQENVASGSNASGSESEQDERGDSGKPSNKELFGDDSEDEGASHHSGSDNHSERSDNRSEASERSDHEDNDPSDVDQHSGSEAHNDDEDEGHRSDGGSHHSEAEGSEKAHSDDEKWDREDKSDQSDDEKIQNSDDEERVQGSDEDKLQNSDDDEKMQNTDDEDRPQLSDDERQLSEEEKANSDDERPAASDNDDEKQNSDDEERPQMSDEEKMQNSDDERPQASDEEHRHSDDEEEQDQKSESARGSDSEDEVLRMKRKNAIASDSEADSDTEVPKDNSGTMDLFGGADDISSGSDGEDKPPTPGQPVDENGLPQDQQEEEPIPETRIEVEIPKVNTDLGNDLYFVKLPNFLSVEPSMSLHLGNEVFDVYKAPLQGDHNHLFIRQGTGLQGQAVFKTKLTFRPHSTDSATHRKMTLSLADRCSKTQKIRILPMAGRDPECQRTEMIKKEEERLRASIRRESQQRRMREKQHQRGLSASYLEPDRYDEEEEGEESISLAAIKNRYKGGIREERARIYSSDSDEGSEEDKAQRLLKAKKLTSDEEGEPSGKRKAEDDDKANKKHKKYVISDEEEEDDD</sequence>
<feature type="compositionally biased region" description="Acidic residues" evidence="3">
    <location>
        <begin position="513"/>
        <end position="522"/>
    </location>
</feature>
<evidence type="ECO:0000256" key="2">
    <source>
        <dbReference type="ARBA" id="ARBA00019689"/>
    </source>
</evidence>
<feature type="compositionally biased region" description="Basic and acidic residues" evidence="3">
    <location>
        <begin position="48"/>
        <end position="62"/>
    </location>
</feature>
<dbReference type="PANTHER" id="PTHR23146:SF0">
    <property type="entry name" value="RNA POLYMERASE-ASSOCIATED PROTEIN LEO1"/>
    <property type="match status" value="1"/>
</dbReference>
<feature type="compositionally biased region" description="Basic and acidic residues" evidence="3">
    <location>
        <begin position="486"/>
        <end position="500"/>
    </location>
</feature>
<gene>
    <name evidence="5" type="primary">LEO1</name>
</gene>
<feature type="compositionally biased region" description="Basic and acidic residues" evidence="3">
    <location>
        <begin position="104"/>
        <end position="178"/>
    </location>
</feature>
<keyword evidence="4" id="KW-1185">Reference proteome</keyword>
<feature type="compositionally biased region" description="Basic and acidic residues" evidence="3">
    <location>
        <begin position="70"/>
        <end position="96"/>
    </location>
</feature>
<comment type="similarity">
    <text evidence="1">Belongs to the LEO1 family.</text>
</comment>
<accession>A0A6P6HH29</accession>
<dbReference type="PANTHER" id="PTHR23146">
    <property type="entry name" value="LEO1 PROTEIN"/>
    <property type="match status" value="1"/>
</dbReference>
<feature type="compositionally biased region" description="Basic and acidic residues" evidence="3">
    <location>
        <begin position="193"/>
        <end position="217"/>
    </location>
</feature>
<feature type="region of interest" description="Disordered" evidence="3">
    <location>
        <begin position="1"/>
        <end position="359"/>
    </location>
</feature>
<feature type="compositionally biased region" description="Acidic residues" evidence="3">
    <location>
        <begin position="1"/>
        <end position="14"/>
    </location>
</feature>
<dbReference type="Pfam" id="PF04004">
    <property type="entry name" value="Leo1"/>
    <property type="match status" value="1"/>
</dbReference>
<feature type="compositionally biased region" description="Acidic residues" evidence="3">
    <location>
        <begin position="179"/>
        <end position="192"/>
    </location>
</feature>
<dbReference type="Proteomes" id="UP000515131">
    <property type="component" value="Unplaced"/>
</dbReference>
<feature type="compositionally biased region" description="Low complexity" evidence="3">
    <location>
        <begin position="32"/>
        <end position="44"/>
    </location>
</feature>
<evidence type="ECO:0000313" key="4">
    <source>
        <dbReference type="Proteomes" id="UP000515131"/>
    </source>
</evidence>
<dbReference type="CTD" id="123169"/>
<evidence type="ECO:0000256" key="3">
    <source>
        <dbReference type="SAM" id="MobiDB-lite"/>
    </source>
</evidence>
<dbReference type="GO" id="GO:0006368">
    <property type="term" value="P:transcription elongation by RNA polymerase II"/>
    <property type="evidence" value="ECO:0007669"/>
    <property type="project" value="InterPro"/>
</dbReference>
<dbReference type="InterPro" id="IPR007149">
    <property type="entry name" value="Leo1"/>
</dbReference>
<reference evidence="5" key="1">
    <citation type="submission" date="2025-08" db="UniProtKB">
        <authorList>
            <consortium name="RefSeq"/>
        </authorList>
    </citation>
    <scope>IDENTIFICATION</scope>
    <source>
        <tissue evidence="5">Blood</tissue>
    </source>
</reference>
<dbReference type="AlphaFoldDB" id="A0A6P6HH29"/>
<organism evidence="4 5">
    <name type="scientific">Puma concolor</name>
    <name type="common">Mountain lion</name>
    <name type="synonym">Felis concolor</name>
    <dbReference type="NCBI Taxonomy" id="9696"/>
    <lineage>
        <taxon>Eukaryota</taxon>
        <taxon>Metazoa</taxon>
        <taxon>Chordata</taxon>
        <taxon>Craniata</taxon>
        <taxon>Vertebrata</taxon>
        <taxon>Euteleostomi</taxon>
        <taxon>Mammalia</taxon>
        <taxon>Eutheria</taxon>
        <taxon>Laurasiatheria</taxon>
        <taxon>Carnivora</taxon>
        <taxon>Feliformia</taxon>
        <taxon>Felidae</taxon>
        <taxon>Felinae</taxon>
        <taxon>Puma</taxon>
    </lineage>
</organism>
<proteinExistence type="inferred from homology"/>
<protein>
    <recommendedName>
        <fullName evidence="2">RNA polymerase-associated protein LEO1</fullName>
    </recommendedName>
</protein>